<dbReference type="Pfam" id="PF24925">
    <property type="entry name" value="DUF7746"/>
    <property type="match status" value="1"/>
</dbReference>
<proteinExistence type="predicted"/>
<organism evidence="2">
    <name type="scientific">Solanum tuberosum</name>
    <name type="common">Potato</name>
    <dbReference type="NCBI Taxonomy" id="4113"/>
    <lineage>
        <taxon>Eukaryota</taxon>
        <taxon>Viridiplantae</taxon>
        <taxon>Streptophyta</taxon>
        <taxon>Embryophyta</taxon>
        <taxon>Tracheophyta</taxon>
        <taxon>Spermatophyta</taxon>
        <taxon>Magnoliopsida</taxon>
        <taxon>eudicotyledons</taxon>
        <taxon>Gunneridae</taxon>
        <taxon>Pentapetalae</taxon>
        <taxon>asterids</taxon>
        <taxon>lamiids</taxon>
        <taxon>Solanales</taxon>
        <taxon>Solanaceae</taxon>
        <taxon>Solanoideae</taxon>
        <taxon>Solaneae</taxon>
        <taxon>Solanum</taxon>
    </lineage>
</organism>
<reference evidence="2" key="1">
    <citation type="submission" date="2004-10" db="EMBL/GenBank/DDBJ databases">
        <authorList>
            <person name="Buell R."/>
            <person name="Liu J."/>
            <person name="Childs K."/>
            <person name="Zaborsky J."/>
            <person name="Tallon L."/>
            <person name="Wirtz U."/>
            <person name="Wei F."/>
            <person name="Kuang H."/>
            <person name="Zhang P."/>
            <person name="Marano M."/>
            <person name="Baker B."/>
        </authorList>
    </citation>
    <scope>NUCLEOTIDE SEQUENCE</scope>
</reference>
<reference evidence="2" key="2">
    <citation type="submission" date="2006-08" db="EMBL/GenBank/DDBJ databases">
        <authorList>
            <person name="Childs K."/>
        </authorList>
    </citation>
    <scope>NUCLEOTIDE SEQUENCE</scope>
</reference>
<name>Q60CX4_SOLTU</name>
<dbReference type="AlphaFoldDB" id="Q60CX4"/>
<dbReference type="InterPro" id="IPR056648">
    <property type="entry name" value="DUF7746"/>
</dbReference>
<evidence type="ECO:0000259" key="1">
    <source>
        <dbReference type="Pfam" id="PF24925"/>
    </source>
</evidence>
<protein>
    <recommendedName>
        <fullName evidence="1">DUF7746 domain-containing protein</fullName>
    </recommendedName>
</protein>
<feature type="domain" description="DUF7746" evidence="1">
    <location>
        <begin position="180"/>
        <end position="241"/>
    </location>
</feature>
<sequence>MDLGEIKSTHLEEVDIPQNLDLLNKWTIPKIAFKPLTLKWLPETFLALRDVRNLNFRQSLMGSIESTIAYGPLYHLSIWPMRLPTLSILISLKILMERFASTSKQHDVPIQRHPEIQDFILRPLHDLEKLLDKKFSEFGASAKPISLAEDFANEMEATFDFKSQVEMEVNKLRGYPKKNSDRQLTILVHRMLMYATICKSVNNTDRTICKMIILGFTCQLRGWWDNYMTTDAKAAVINAKAANGESG</sequence>
<accession>Q60CX4</accession>
<dbReference type="EMBL" id="AC151957">
    <property type="protein sequence ID" value="AAV31179.2"/>
    <property type="molecule type" value="Genomic_DNA"/>
</dbReference>
<evidence type="ECO:0000313" key="2">
    <source>
        <dbReference type="EMBL" id="AAV31179.2"/>
    </source>
</evidence>
<gene>
    <name evidence="2" type="ORF">STB1_57t00020</name>
</gene>